<dbReference type="Gene3D" id="3.80.10.10">
    <property type="entry name" value="Ribonuclease Inhibitor"/>
    <property type="match status" value="1"/>
</dbReference>
<dbReference type="EMBL" id="JADCUA010000005">
    <property type="protein sequence ID" value="KAH9839915.1"/>
    <property type="molecule type" value="Genomic_DNA"/>
</dbReference>
<accession>A0ABQ8KPM8</accession>
<proteinExistence type="predicted"/>
<evidence type="ECO:0008006" key="4">
    <source>
        <dbReference type="Google" id="ProtNLM"/>
    </source>
</evidence>
<gene>
    <name evidence="2" type="ORF">C8Q71DRAFT_905298</name>
</gene>
<feature type="region of interest" description="Disordered" evidence="1">
    <location>
        <begin position="371"/>
        <end position="397"/>
    </location>
</feature>
<evidence type="ECO:0000313" key="3">
    <source>
        <dbReference type="Proteomes" id="UP000814176"/>
    </source>
</evidence>
<dbReference type="GeneID" id="72009626"/>
<sequence>MSSERQLPPEICDIILDHLHSDMESLSSCALVCKAWVPTARMHRFETLHIPRSGRGRSALALLCDSTSTILPYIRHLSLQEGGEGWRRNDPLWLGDALPRMRLQELSSLHSLRIQSFAWPTLSPQARACLLSVLPRVRSLSLPVLEGECVFGVFEMISAATSLHELSLLGMGVIDTPDSQSLLAQFPTSPFSRTLTRLQVDAASIFLRFINWVAPGLPVPEIDLQDFFSSTEATKFIASCGSRVKHLTLRFSDLGWANPEGIFIFYGGLSHNSSLITLDLGCEHASIIPILHQLPSPHLSMSVVTLHMTPDTLLRFDSNLGALEDLFTSHFPAARLEIIGTHDDVEPLLGLRDGLFARMRRLREEGRLGFKRSDGLSMDPDTPSVMDSLLEDQGTVH</sequence>
<organism evidence="2 3">
    <name type="scientific">Rhodofomes roseus</name>
    <dbReference type="NCBI Taxonomy" id="34475"/>
    <lineage>
        <taxon>Eukaryota</taxon>
        <taxon>Fungi</taxon>
        <taxon>Dikarya</taxon>
        <taxon>Basidiomycota</taxon>
        <taxon>Agaricomycotina</taxon>
        <taxon>Agaricomycetes</taxon>
        <taxon>Polyporales</taxon>
        <taxon>Rhodofomes</taxon>
    </lineage>
</organism>
<evidence type="ECO:0000256" key="1">
    <source>
        <dbReference type="SAM" id="MobiDB-lite"/>
    </source>
</evidence>
<dbReference type="Proteomes" id="UP000814176">
    <property type="component" value="Unassembled WGS sequence"/>
</dbReference>
<keyword evidence="3" id="KW-1185">Reference proteome</keyword>
<reference evidence="2 3" key="1">
    <citation type="journal article" date="2021" name="Environ. Microbiol.">
        <title>Gene family expansions and transcriptome signatures uncover fungal adaptations to wood decay.</title>
        <authorList>
            <person name="Hage H."/>
            <person name="Miyauchi S."/>
            <person name="Viragh M."/>
            <person name="Drula E."/>
            <person name="Min B."/>
            <person name="Chaduli D."/>
            <person name="Navarro D."/>
            <person name="Favel A."/>
            <person name="Norest M."/>
            <person name="Lesage-Meessen L."/>
            <person name="Balint B."/>
            <person name="Merenyi Z."/>
            <person name="de Eugenio L."/>
            <person name="Morin E."/>
            <person name="Martinez A.T."/>
            <person name="Baldrian P."/>
            <person name="Stursova M."/>
            <person name="Martinez M.J."/>
            <person name="Novotny C."/>
            <person name="Magnuson J.K."/>
            <person name="Spatafora J.W."/>
            <person name="Maurice S."/>
            <person name="Pangilinan J."/>
            <person name="Andreopoulos W."/>
            <person name="LaButti K."/>
            <person name="Hundley H."/>
            <person name="Na H."/>
            <person name="Kuo A."/>
            <person name="Barry K."/>
            <person name="Lipzen A."/>
            <person name="Henrissat B."/>
            <person name="Riley R."/>
            <person name="Ahrendt S."/>
            <person name="Nagy L.G."/>
            <person name="Grigoriev I.V."/>
            <person name="Martin F."/>
            <person name="Rosso M.N."/>
        </authorList>
    </citation>
    <scope>NUCLEOTIDE SEQUENCE [LARGE SCALE GENOMIC DNA]</scope>
    <source>
        <strain evidence="2 3">CIRM-BRFM 1785</strain>
    </source>
</reference>
<dbReference type="SUPFAM" id="SSF52047">
    <property type="entry name" value="RNI-like"/>
    <property type="match status" value="1"/>
</dbReference>
<dbReference type="RefSeq" id="XP_047781565.1">
    <property type="nucleotide sequence ID" value="XM_047928894.1"/>
</dbReference>
<protein>
    <recommendedName>
        <fullName evidence="4">F-box domain-containing protein</fullName>
    </recommendedName>
</protein>
<name>A0ABQ8KPM8_9APHY</name>
<dbReference type="InterPro" id="IPR032675">
    <property type="entry name" value="LRR_dom_sf"/>
</dbReference>
<evidence type="ECO:0000313" key="2">
    <source>
        <dbReference type="EMBL" id="KAH9839915.1"/>
    </source>
</evidence>
<comment type="caution">
    <text evidence="2">The sequence shown here is derived from an EMBL/GenBank/DDBJ whole genome shotgun (WGS) entry which is preliminary data.</text>
</comment>